<dbReference type="EC" id="2.4.-.-" evidence="1"/>
<keyword evidence="1" id="KW-0808">Transferase</keyword>
<gene>
    <name evidence="1" type="ORF">RM538_08470</name>
</gene>
<dbReference type="Pfam" id="PF13692">
    <property type="entry name" value="Glyco_trans_1_4"/>
    <property type="match status" value="1"/>
</dbReference>
<dbReference type="PANTHER" id="PTHR12526:SF637">
    <property type="entry name" value="GLYCOSYLTRANSFERASE EPSF-RELATED"/>
    <property type="match status" value="1"/>
</dbReference>
<proteinExistence type="predicted"/>
<reference evidence="1 2" key="1">
    <citation type="submission" date="2023-09" db="EMBL/GenBank/DDBJ databases">
        <authorList>
            <person name="Rey-Velasco X."/>
        </authorList>
    </citation>
    <scope>NUCLEOTIDE SEQUENCE [LARGE SCALE GENOMIC DNA]</scope>
    <source>
        <strain evidence="1 2">W242</strain>
    </source>
</reference>
<organism evidence="1 2">
    <name type="scientific">Patiriisocius hiemis</name>
    <dbReference type="NCBI Taxonomy" id="3075604"/>
    <lineage>
        <taxon>Bacteria</taxon>
        <taxon>Pseudomonadati</taxon>
        <taxon>Bacteroidota</taxon>
        <taxon>Flavobacteriia</taxon>
        <taxon>Flavobacteriales</taxon>
        <taxon>Flavobacteriaceae</taxon>
        <taxon>Patiriisocius</taxon>
    </lineage>
</organism>
<dbReference type="GO" id="GO:0016757">
    <property type="term" value="F:glycosyltransferase activity"/>
    <property type="evidence" value="ECO:0007669"/>
    <property type="project" value="UniProtKB-KW"/>
</dbReference>
<protein>
    <submittedName>
        <fullName evidence="1">Glycosyltransferase</fullName>
        <ecNumber evidence="1">2.4.-.-</ecNumber>
    </submittedName>
</protein>
<dbReference type="PANTHER" id="PTHR12526">
    <property type="entry name" value="GLYCOSYLTRANSFERASE"/>
    <property type="match status" value="1"/>
</dbReference>
<name>A0ABU2YEG1_9FLAO</name>
<comment type="caution">
    <text evidence="1">The sequence shown here is derived from an EMBL/GenBank/DDBJ whole genome shotgun (WGS) entry which is preliminary data.</text>
</comment>
<dbReference type="Gene3D" id="3.40.50.2000">
    <property type="entry name" value="Glycogen Phosphorylase B"/>
    <property type="match status" value="2"/>
</dbReference>
<sequence length="407" mass="45196">MKVVHVTTSSRGGAGIAALRLHKALQKQGVASAYVSKDLTVDFEGNEVLSSFFSYRKPTFFQKLGQKLYRIFFPTRAQKLQKQLTKHKESLNYEMLSVPFSNIKLASHPLLKEATIIHLHWVGLILDYPSFFSRVSKPIVWTLHDANPFMGLFHYKNDRQRNQAVKTIDDAVQALKKNAVAYSNKLAIVSPSQWLLDDAHTSGFYSPRVSLNKVANSIDKTNVSGNNDSLKTTLGIDTNERVLLVSAVSLDNYRKGIDLFQEALRIISFPLTILTLGKGQLTTLNNQVKVIPLGYVDDAIKIQKYYAIADGFVLPSREDNLPNTMLESLSAGTPVIGFAIGGLKEHIKEGVTGVLANTINAASLAEAITTFYKSIDTYNSKTIKAYAEANFAPENQAKKYLDIYTNL</sequence>
<dbReference type="Proteomes" id="UP001254488">
    <property type="component" value="Unassembled WGS sequence"/>
</dbReference>
<dbReference type="SUPFAM" id="SSF53756">
    <property type="entry name" value="UDP-Glycosyltransferase/glycogen phosphorylase"/>
    <property type="match status" value="1"/>
</dbReference>
<evidence type="ECO:0000313" key="2">
    <source>
        <dbReference type="Proteomes" id="UP001254488"/>
    </source>
</evidence>
<accession>A0ABU2YEG1</accession>
<dbReference type="RefSeq" id="WP_311332988.1">
    <property type="nucleotide sequence ID" value="NZ_JAVRHZ010000004.1"/>
</dbReference>
<evidence type="ECO:0000313" key="1">
    <source>
        <dbReference type="EMBL" id="MDT0556034.1"/>
    </source>
</evidence>
<keyword evidence="2" id="KW-1185">Reference proteome</keyword>
<keyword evidence="1" id="KW-0328">Glycosyltransferase</keyword>
<dbReference type="EMBL" id="JAVRHZ010000004">
    <property type="protein sequence ID" value="MDT0556034.1"/>
    <property type="molecule type" value="Genomic_DNA"/>
</dbReference>